<keyword evidence="2" id="KW-1185">Reference proteome</keyword>
<accession>M1PE91</accession>
<protein>
    <submittedName>
        <fullName evidence="1">Uncharacterized protein</fullName>
    </submittedName>
</protein>
<name>M1PE91_DESSD</name>
<dbReference type="AlphaFoldDB" id="M1PE91"/>
<dbReference type="KEGG" id="dsf:UWK_01445"/>
<dbReference type="RefSeq" id="WP_015403696.1">
    <property type="nucleotide sequence ID" value="NC_020304.1"/>
</dbReference>
<evidence type="ECO:0000313" key="2">
    <source>
        <dbReference type="Proteomes" id="UP000011721"/>
    </source>
</evidence>
<sequence>MSVKKQEGRDLKFLKSIVDNACQGESSEVWLKLKNAYKEAGYEDFIGIVNEAKIWPDDCLAGVCSHVACLASSSCDGGACTGSACNSDADVTCKSSGTCGNEVCGKNSGGGPVTCTYGQVCGSKAT</sequence>
<proteinExistence type="predicted"/>
<dbReference type="STRING" id="1167006.UWK_01445"/>
<dbReference type="HOGENOM" id="CLU_1977955_0_0_7"/>
<dbReference type="EMBL" id="CP003985">
    <property type="protein sequence ID" value="AGF78005.1"/>
    <property type="molecule type" value="Genomic_DNA"/>
</dbReference>
<gene>
    <name evidence="1" type="ordered locus">UWK_01445</name>
</gene>
<organism evidence="1 2">
    <name type="scientific">Desulfocapsa sulfexigens (strain DSM 10523 / SB164P1)</name>
    <dbReference type="NCBI Taxonomy" id="1167006"/>
    <lineage>
        <taxon>Bacteria</taxon>
        <taxon>Pseudomonadati</taxon>
        <taxon>Thermodesulfobacteriota</taxon>
        <taxon>Desulfobulbia</taxon>
        <taxon>Desulfobulbales</taxon>
        <taxon>Desulfocapsaceae</taxon>
        <taxon>Desulfocapsa</taxon>
    </lineage>
</organism>
<dbReference type="Proteomes" id="UP000011721">
    <property type="component" value="Chromosome"/>
</dbReference>
<evidence type="ECO:0000313" key="1">
    <source>
        <dbReference type="EMBL" id="AGF78005.1"/>
    </source>
</evidence>
<reference evidence="2" key="1">
    <citation type="journal article" date="2013" name="Stand. Genomic Sci.">
        <title>Complete genome sequence of Desulfocapsa sulfexigens, a marine deltaproteobacterium specialized in disproportionating inorganic sulfur compounds.</title>
        <authorList>
            <person name="Finster K.W."/>
            <person name="Kjeldsen K.U."/>
            <person name="Kube M."/>
            <person name="Reinhardt R."/>
            <person name="Mussmann M."/>
            <person name="Amann R."/>
            <person name="Schreiber L."/>
        </authorList>
    </citation>
    <scope>NUCLEOTIDE SEQUENCE [LARGE SCALE GENOMIC DNA]</scope>
    <source>
        <strain evidence="2">DSM 10523 / SB164P1</strain>
    </source>
</reference>